<dbReference type="NCBIfam" id="NF006870">
    <property type="entry name" value="PRK09364.1"/>
    <property type="match status" value="1"/>
</dbReference>
<evidence type="ECO:0000256" key="3">
    <source>
        <dbReference type="ARBA" id="ARBA00012575"/>
    </source>
</evidence>
<gene>
    <name evidence="13" type="ORF">NEOLI_002655</name>
</gene>
<dbReference type="CDD" id="cd01420">
    <property type="entry name" value="MoaC_PE"/>
    <property type="match status" value="1"/>
</dbReference>
<keyword evidence="8" id="KW-0411">Iron-sulfur</keyword>
<keyword evidence="7" id="KW-0408">Iron</keyword>
<evidence type="ECO:0000256" key="5">
    <source>
        <dbReference type="ARBA" id="ARBA00022723"/>
    </source>
</evidence>
<dbReference type="InterPro" id="IPR002820">
    <property type="entry name" value="Mopterin_CF_biosynth-C_dom"/>
</dbReference>
<dbReference type="InterPro" id="IPR058240">
    <property type="entry name" value="rSAM_sf"/>
</dbReference>
<dbReference type="InterPro" id="IPR010505">
    <property type="entry name" value="MoaA_twitch"/>
</dbReference>
<dbReference type="Proteomes" id="UP000186594">
    <property type="component" value="Unassembled WGS sequence"/>
</dbReference>
<dbReference type="InterPro" id="IPR050105">
    <property type="entry name" value="MoCo_biosynth_MoaA/MoaC"/>
</dbReference>
<dbReference type="Gene3D" id="3.30.70.640">
    <property type="entry name" value="Molybdopterin cofactor biosynthesis C (MoaC) domain"/>
    <property type="match status" value="1"/>
</dbReference>
<evidence type="ECO:0000256" key="10">
    <source>
        <dbReference type="ARBA" id="ARBA00023150"/>
    </source>
</evidence>
<keyword evidence="5" id="KW-0479">Metal-binding</keyword>
<dbReference type="CDD" id="cd01335">
    <property type="entry name" value="Radical_SAM"/>
    <property type="match status" value="1"/>
</dbReference>
<dbReference type="EMBL" id="LXFE01003116">
    <property type="protein sequence ID" value="OLL22510.1"/>
    <property type="molecule type" value="Genomic_DNA"/>
</dbReference>
<evidence type="ECO:0000256" key="7">
    <source>
        <dbReference type="ARBA" id="ARBA00023004"/>
    </source>
</evidence>
<evidence type="ECO:0000256" key="1">
    <source>
        <dbReference type="ARBA" id="ARBA00001637"/>
    </source>
</evidence>
<evidence type="ECO:0000259" key="12">
    <source>
        <dbReference type="PROSITE" id="PS51918"/>
    </source>
</evidence>
<dbReference type="InterPro" id="IPR047594">
    <property type="entry name" value="MoaC_bact/euk"/>
</dbReference>
<keyword evidence="4" id="KW-0949">S-adenosyl-L-methionine</keyword>
<dbReference type="EC" id="4.6.1.17" evidence="3"/>
<dbReference type="InterPro" id="IPR036522">
    <property type="entry name" value="MoaC_sf"/>
</dbReference>
<evidence type="ECO:0000256" key="9">
    <source>
        <dbReference type="ARBA" id="ARBA00023134"/>
    </source>
</evidence>
<evidence type="ECO:0000313" key="13">
    <source>
        <dbReference type="EMBL" id="OLL22510.1"/>
    </source>
</evidence>
<keyword evidence="6" id="KW-0547">Nucleotide-binding</keyword>
<evidence type="ECO:0000256" key="11">
    <source>
        <dbReference type="ARBA" id="ARBA00023239"/>
    </source>
</evidence>
<protein>
    <recommendedName>
        <fullName evidence="3">cyclic pyranopterin monophosphate synthase</fullName>
        <ecNumber evidence="3">4.6.1.17</ecNumber>
    </recommendedName>
</protein>
<dbReference type="HAMAP" id="MF_01224_B">
    <property type="entry name" value="MoaC_B"/>
    <property type="match status" value="1"/>
</dbReference>
<dbReference type="CDD" id="cd21117">
    <property type="entry name" value="Twitch_MoaA"/>
    <property type="match status" value="1"/>
</dbReference>
<dbReference type="Pfam" id="PF04055">
    <property type="entry name" value="Radical_SAM"/>
    <property type="match status" value="1"/>
</dbReference>
<comment type="pathway">
    <text evidence="2">Cofactor biosynthesis; molybdopterin biosynthesis.</text>
</comment>
<dbReference type="GO" id="GO:0046872">
    <property type="term" value="F:metal ion binding"/>
    <property type="evidence" value="ECO:0007669"/>
    <property type="project" value="UniProtKB-KW"/>
</dbReference>
<sequence length="504" mass="55443">MPEEGVQLSPSDDLLTTPEILKLARLFVGQGVSKIRLTGGEPTVRKDIIQLVQQLGDLRQDGLKEIAMTSNGIALNRKLPALIDAGLTHLNLSLDTLDPFKYQLISRKNGANTQTLETTKLLGLSHVLRSIDQALNLGIHPLKINCVVIKNLNDNEILDFVDMTKDKPLHVRFIEYMPFDGNQWKTEKMVSYQSMLSIIRQQHPSLHKDSDDMNDTSKTYKINGHTGRIGFITSMTHKFCGTCNRLRLTSDGNLKVCLFGNAEVSLRDMIRSGCSDNEMLEVIGMAVKRKKKEHAGIGMLENMKNRPMILIGNMTMKPNGSRLLPWTNTLSSISTLGLRVHSTSSKKKDLTHLDENGAVHMVAITSKSPTNRLSIAKGKVIFSDPVVADLIRSNLINKGDVLATARVAGIMASKRTADIIPLCHNITLSSVSVCLFLQDKCVDVEASVECQGATGVEMEALTAVTAACLTVYDMCKAVDKNMHISDIKVIKKVGGKSGDWSVRE</sequence>
<dbReference type="InterPro" id="IPR007197">
    <property type="entry name" value="rSAM"/>
</dbReference>
<dbReference type="GO" id="GO:0061799">
    <property type="term" value="F:cyclic pyranopterin monophosphate synthase activity"/>
    <property type="evidence" value="ECO:0007669"/>
    <property type="project" value="UniProtKB-EC"/>
</dbReference>
<organism evidence="13 14">
    <name type="scientific">Neolecta irregularis (strain DAH-3)</name>
    <dbReference type="NCBI Taxonomy" id="1198029"/>
    <lineage>
        <taxon>Eukaryota</taxon>
        <taxon>Fungi</taxon>
        <taxon>Dikarya</taxon>
        <taxon>Ascomycota</taxon>
        <taxon>Taphrinomycotina</taxon>
        <taxon>Neolectales</taxon>
        <taxon>Neolectaceae</taxon>
        <taxon>Neolecta</taxon>
    </lineage>
</organism>
<dbReference type="GO" id="GO:0006777">
    <property type="term" value="P:Mo-molybdopterin cofactor biosynthetic process"/>
    <property type="evidence" value="ECO:0007669"/>
    <property type="project" value="UniProtKB-KW"/>
</dbReference>
<dbReference type="OrthoDB" id="429626at2759"/>
<dbReference type="PANTHER" id="PTHR22960">
    <property type="entry name" value="MOLYBDOPTERIN COFACTOR SYNTHESIS PROTEIN A"/>
    <property type="match status" value="1"/>
</dbReference>
<dbReference type="SUPFAM" id="SSF55040">
    <property type="entry name" value="Molybdenum cofactor biosynthesis protein C, MoaC"/>
    <property type="match status" value="1"/>
</dbReference>
<comment type="caution">
    <text evidence="13">The sequence shown here is derived from an EMBL/GenBank/DDBJ whole genome shotgun (WGS) entry which is preliminary data.</text>
</comment>
<dbReference type="GO" id="GO:0051539">
    <property type="term" value="F:4 iron, 4 sulfur cluster binding"/>
    <property type="evidence" value="ECO:0007669"/>
    <property type="project" value="UniProtKB-KW"/>
</dbReference>
<dbReference type="SUPFAM" id="SSF102114">
    <property type="entry name" value="Radical SAM enzymes"/>
    <property type="match status" value="1"/>
</dbReference>
<evidence type="ECO:0000256" key="4">
    <source>
        <dbReference type="ARBA" id="ARBA00022691"/>
    </source>
</evidence>
<dbReference type="InterPro" id="IPR013483">
    <property type="entry name" value="MoaA"/>
</dbReference>
<evidence type="ECO:0000256" key="8">
    <source>
        <dbReference type="ARBA" id="ARBA00023014"/>
    </source>
</evidence>
<evidence type="ECO:0000256" key="6">
    <source>
        <dbReference type="ARBA" id="ARBA00022741"/>
    </source>
</evidence>
<dbReference type="NCBIfam" id="TIGR00581">
    <property type="entry name" value="moaC"/>
    <property type="match status" value="1"/>
</dbReference>
<keyword evidence="10" id="KW-0501">Molybdenum cofactor biosynthesis</keyword>
<dbReference type="Pfam" id="PF01967">
    <property type="entry name" value="MoaC"/>
    <property type="match status" value="1"/>
</dbReference>
<proteinExistence type="inferred from homology"/>
<reference evidence="13 14" key="1">
    <citation type="submission" date="2016-04" db="EMBL/GenBank/DDBJ databases">
        <title>Evolutionary innovation and constraint leading to complex multicellularity in the Ascomycota.</title>
        <authorList>
            <person name="Cisse O."/>
            <person name="Nguyen A."/>
            <person name="Hewitt D.A."/>
            <person name="Jedd G."/>
            <person name="Stajich J.E."/>
        </authorList>
    </citation>
    <scope>NUCLEOTIDE SEQUENCE [LARGE SCALE GENOMIC DNA]</scope>
    <source>
        <strain evidence="13 14">DAH-3</strain>
    </source>
</reference>
<dbReference type="Gene3D" id="3.20.20.70">
    <property type="entry name" value="Aldolase class I"/>
    <property type="match status" value="1"/>
</dbReference>
<dbReference type="GO" id="GO:0061798">
    <property type="term" value="F:GTP 3',8'-cyclase activity"/>
    <property type="evidence" value="ECO:0007669"/>
    <property type="project" value="TreeGrafter"/>
</dbReference>
<dbReference type="InterPro" id="IPR013785">
    <property type="entry name" value="Aldolase_TIM"/>
</dbReference>
<dbReference type="InterPro" id="IPR023045">
    <property type="entry name" value="MoaC"/>
</dbReference>
<accession>A0A1U7LIM5</accession>
<keyword evidence="11" id="KW-0456">Lyase</keyword>
<keyword evidence="14" id="KW-1185">Reference proteome</keyword>
<dbReference type="PANTHER" id="PTHR22960:SF0">
    <property type="entry name" value="MOLYBDENUM COFACTOR BIOSYNTHESIS PROTEIN 1"/>
    <property type="match status" value="1"/>
</dbReference>
<dbReference type="GO" id="GO:0005525">
    <property type="term" value="F:GTP binding"/>
    <property type="evidence" value="ECO:0007669"/>
    <property type="project" value="UniProtKB-KW"/>
</dbReference>
<evidence type="ECO:0000256" key="2">
    <source>
        <dbReference type="ARBA" id="ARBA00005046"/>
    </source>
</evidence>
<dbReference type="STRING" id="1198029.A0A1U7LIM5"/>
<comment type="catalytic activity">
    <reaction evidence="1">
        <text>(8S)-3',8-cyclo-7,8-dihydroguanosine 5'-triphosphate = cyclic pyranopterin phosphate + diphosphate</text>
        <dbReference type="Rhea" id="RHEA:49580"/>
        <dbReference type="ChEBI" id="CHEBI:33019"/>
        <dbReference type="ChEBI" id="CHEBI:59648"/>
        <dbReference type="ChEBI" id="CHEBI:131766"/>
        <dbReference type="EC" id="4.6.1.17"/>
    </reaction>
</comment>
<feature type="domain" description="Radical SAM core" evidence="12">
    <location>
        <begin position="1"/>
        <end position="209"/>
    </location>
</feature>
<evidence type="ECO:0000313" key="14">
    <source>
        <dbReference type="Proteomes" id="UP000186594"/>
    </source>
</evidence>
<dbReference type="AlphaFoldDB" id="A0A1U7LIM5"/>
<dbReference type="UniPathway" id="UPA00344"/>
<dbReference type="NCBIfam" id="TIGR02666">
    <property type="entry name" value="moaA"/>
    <property type="match status" value="1"/>
</dbReference>
<dbReference type="Pfam" id="PF06463">
    <property type="entry name" value="Mob_synth_C"/>
    <property type="match status" value="1"/>
</dbReference>
<keyword evidence="9" id="KW-0342">GTP-binding</keyword>
<name>A0A1U7LIM5_NEOID</name>
<dbReference type="OMA" id="QTVHMTS"/>
<dbReference type="PROSITE" id="PS51918">
    <property type="entry name" value="RADICAL_SAM"/>
    <property type="match status" value="1"/>
</dbReference>